<protein>
    <submittedName>
        <fullName evidence="1">Uncharacterized protein</fullName>
    </submittedName>
</protein>
<evidence type="ECO:0000313" key="1">
    <source>
        <dbReference type="EMBL" id="KAA6315013.1"/>
    </source>
</evidence>
<dbReference type="AlphaFoldDB" id="A0A5J4Q321"/>
<feature type="non-terminal residue" evidence="1">
    <location>
        <position position="26"/>
    </location>
</feature>
<reference evidence="1" key="1">
    <citation type="submission" date="2019-03" db="EMBL/GenBank/DDBJ databases">
        <title>Single cell metagenomics reveals metabolic interactions within the superorganism composed of flagellate Streblomastix strix and complex community of Bacteroidetes bacteria on its surface.</title>
        <authorList>
            <person name="Treitli S.C."/>
            <person name="Kolisko M."/>
            <person name="Husnik F."/>
            <person name="Keeling P."/>
            <person name="Hampl V."/>
        </authorList>
    </citation>
    <scope>NUCLEOTIDE SEQUENCE</scope>
    <source>
        <strain evidence="1">STM</strain>
    </source>
</reference>
<accession>A0A5J4Q321</accession>
<name>A0A5J4Q321_9ZZZZ</name>
<sequence length="26" mass="3235">MELEEEFISDELDDEKTIEYIRNYLP</sequence>
<dbReference type="EMBL" id="SNRY01005415">
    <property type="protein sequence ID" value="KAA6315013.1"/>
    <property type="molecule type" value="Genomic_DNA"/>
</dbReference>
<proteinExistence type="predicted"/>
<comment type="caution">
    <text evidence="1">The sequence shown here is derived from an EMBL/GenBank/DDBJ whole genome shotgun (WGS) entry which is preliminary data.</text>
</comment>
<gene>
    <name evidence="1" type="ORF">EZS27_034461</name>
</gene>
<organism evidence="1">
    <name type="scientific">termite gut metagenome</name>
    <dbReference type="NCBI Taxonomy" id="433724"/>
    <lineage>
        <taxon>unclassified sequences</taxon>
        <taxon>metagenomes</taxon>
        <taxon>organismal metagenomes</taxon>
    </lineage>
</organism>